<evidence type="ECO:0000259" key="12">
    <source>
        <dbReference type="PROSITE" id="PS50112"/>
    </source>
</evidence>
<evidence type="ECO:0000313" key="15">
    <source>
        <dbReference type="EMBL" id="NNT72724.1"/>
    </source>
</evidence>
<dbReference type="NCBIfam" id="TIGR00229">
    <property type="entry name" value="sensory_box"/>
    <property type="match status" value="1"/>
</dbReference>
<evidence type="ECO:0000256" key="1">
    <source>
        <dbReference type="ARBA" id="ARBA00000085"/>
    </source>
</evidence>
<evidence type="ECO:0000256" key="6">
    <source>
        <dbReference type="ARBA" id="ARBA00022692"/>
    </source>
</evidence>
<dbReference type="SMART" id="SM00387">
    <property type="entry name" value="HATPase_c"/>
    <property type="match status" value="1"/>
</dbReference>
<proteinExistence type="predicted"/>
<dbReference type="PRINTS" id="PR00344">
    <property type="entry name" value="BCTRLSENSOR"/>
</dbReference>
<evidence type="ECO:0000313" key="16">
    <source>
        <dbReference type="Proteomes" id="UP000536509"/>
    </source>
</evidence>
<evidence type="ECO:0000259" key="14">
    <source>
        <dbReference type="PROSITE" id="PS50839"/>
    </source>
</evidence>
<dbReference type="PROSITE" id="PS50113">
    <property type="entry name" value="PAC"/>
    <property type="match status" value="1"/>
</dbReference>
<dbReference type="Pfam" id="PF03924">
    <property type="entry name" value="CHASE"/>
    <property type="match status" value="1"/>
</dbReference>
<evidence type="ECO:0000256" key="4">
    <source>
        <dbReference type="ARBA" id="ARBA00022553"/>
    </source>
</evidence>
<evidence type="ECO:0000256" key="8">
    <source>
        <dbReference type="ARBA" id="ARBA00022989"/>
    </source>
</evidence>
<evidence type="ECO:0000256" key="3">
    <source>
        <dbReference type="ARBA" id="ARBA00012438"/>
    </source>
</evidence>
<dbReference type="SMART" id="SM00091">
    <property type="entry name" value="PAS"/>
    <property type="match status" value="1"/>
</dbReference>
<keyword evidence="5" id="KW-0808">Transferase</keyword>
<dbReference type="Proteomes" id="UP000536509">
    <property type="component" value="Unassembled WGS sequence"/>
</dbReference>
<feature type="transmembrane region" description="Helical" evidence="10">
    <location>
        <begin position="209"/>
        <end position="231"/>
    </location>
</feature>
<evidence type="ECO:0000259" key="13">
    <source>
        <dbReference type="PROSITE" id="PS50113"/>
    </source>
</evidence>
<dbReference type="InterPro" id="IPR006189">
    <property type="entry name" value="CHASE_dom"/>
</dbReference>
<feature type="domain" description="PAC" evidence="13">
    <location>
        <begin position="326"/>
        <end position="378"/>
    </location>
</feature>
<dbReference type="PANTHER" id="PTHR43304">
    <property type="entry name" value="PHYTOCHROME-LIKE PROTEIN CPH1"/>
    <property type="match status" value="1"/>
</dbReference>
<dbReference type="Gene3D" id="3.30.450.350">
    <property type="entry name" value="CHASE domain"/>
    <property type="match status" value="1"/>
</dbReference>
<dbReference type="InterPro" id="IPR004358">
    <property type="entry name" value="Sig_transdc_His_kin-like_C"/>
</dbReference>
<evidence type="ECO:0000259" key="11">
    <source>
        <dbReference type="PROSITE" id="PS50109"/>
    </source>
</evidence>
<dbReference type="PROSITE" id="PS50839">
    <property type="entry name" value="CHASE"/>
    <property type="match status" value="1"/>
</dbReference>
<dbReference type="InterPro" id="IPR005467">
    <property type="entry name" value="His_kinase_dom"/>
</dbReference>
<accession>A0A7Y3VZG5</accession>
<name>A0A7Y3VZG5_9FLAO</name>
<comment type="catalytic activity">
    <reaction evidence="1">
        <text>ATP + protein L-histidine = ADP + protein N-phospho-L-histidine.</text>
        <dbReference type="EC" id="2.7.13.3"/>
    </reaction>
</comment>
<dbReference type="EMBL" id="JABEVX010000007">
    <property type="protein sequence ID" value="NNT72724.1"/>
    <property type="molecule type" value="Genomic_DNA"/>
</dbReference>
<sequence length="604" mass="69187">MSNILNVVRQNFEQILKNSYTSALTLAMTLNDKGIPENFEKIGGQLVDNNQSIDAVQLVPNGVIKYVYPYEENKSVIDYDIFHTPHLQYEAQKSVKSRLMYFAGPLKLKQGGVGVVGRLPVYKNDKFWGFSAVVIRLETLIKESGVNAIDDSKYYFQFSKTNPTTKQEEFFLSHNKTLSDKSYLMVEIPDGDWKLYLISRNQNDIIRQLYTSISLGLLLAVIVGLWVTAILKKPAELQRLIEIQTQKILKREAEFGAIFDQAPVGIAKIDTATGNFITINQEYSRIVGYATEELLQKNFQTITYPEDLELDLSNMERLKNGEIDNFCIEKRYIHKSGKIVWVNLVVAVLWKEGKTVLNHIAIVEDITDKKRVEEDLNQSFELVSEQNKRLLNFSYIISHNLRSHTSNIELILNLLDGVKTEEEQDEMLHLLKKVSKSLDETMRNLNDVVNIRTNINLTIENLNLHQFITKSLDLLSRQIEDKSATVNNLVPTHVYIDYNAAYLESILYNFISNAIRYCHPERKPVITLSFDETHKILQIEDNGIGIDLKRNGENLFGMYKTFNNNPDAKGIGLFITKNQIDAMGGKVETESELNVGTKFKIYFK</sequence>
<keyword evidence="4" id="KW-0597">Phosphoprotein</keyword>
<dbReference type="SMART" id="SM01079">
    <property type="entry name" value="CHASE"/>
    <property type="match status" value="1"/>
</dbReference>
<dbReference type="GO" id="GO:0007165">
    <property type="term" value="P:signal transduction"/>
    <property type="evidence" value="ECO:0007669"/>
    <property type="project" value="UniProtKB-ARBA"/>
</dbReference>
<keyword evidence="7" id="KW-0418">Kinase</keyword>
<dbReference type="SUPFAM" id="SSF55874">
    <property type="entry name" value="ATPase domain of HSP90 chaperone/DNA topoisomerase II/histidine kinase"/>
    <property type="match status" value="1"/>
</dbReference>
<organism evidence="15 16">
    <name type="scientific">Flavobacterium rivulicola</name>
    <dbReference type="NCBI Taxonomy" id="2732161"/>
    <lineage>
        <taxon>Bacteria</taxon>
        <taxon>Pseudomonadati</taxon>
        <taxon>Bacteroidota</taxon>
        <taxon>Flavobacteriia</taxon>
        <taxon>Flavobacteriales</taxon>
        <taxon>Flavobacteriaceae</taxon>
        <taxon>Flavobacterium</taxon>
    </lineage>
</organism>
<feature type="domain" description="PAS" evidence="12">
    <location>
        <begin position="251"/>
        <end position="322"/>
    </location>
</feature>
<dbReference type="GO" id="GO:0004673">
    <property type="term" value="F:protein histidine kinase activity"/>
    <property type="evidence" value="ECO:0007669"/>
    <property type="project" value="UniProtKB-EC"/>
</dbReference>
<dbReference type="PROSITE" id="PS50109">
    <property type="entry name" value="HIS_KIN"/>
    <property type="match status" value="1"/>
</dbReference>
<dbReference type="EC" id="2.7.13.3" evidence="3"/>
<dbReference type="PROSITE" id="PS50112">
    <property type="entry name" value="PAS"/>
    <property type="match status" value="1"/>
</dbReference>
<dbReference type="Gene3D" id="3.30.565.10">
    <property type="entry name" value="Histidine kinase-like ATPase, C-terminal domain"/>
    <property type="match status" value="1"/>
</dbReference>
<evidence type="ECO:0000256" key="9">
    <source>
        <dbReference type="ARBA" id="ARBA00023136"/>
    </source>
</evidence>
<dbReference type="CDD" id="cd00130">
    <property type="entry name" value="PAS"/>
    <property type="match status" value="1"/>
</dbReference>
<keyword evidence="9 10" id="KW-0472">Membrane</keyword>
<dbReference type="AlphaFoldDB" id="A0A7Y3VZG5"/>
<dbReference type="InterPro" id="IPR035965">
    <property type="entry name" value="PAS-like_dom_sf"/>
</dbReference>
<feature type="domain" description="Histidine kinase" evidence="11">
    <location>
        <begin position="396"/>
        <end position="604"/>
    </location>
</feature>
<evidence type="ECO:0000256" key="10">
    <source>
        <dbReference type="SAM" id="Phobius"/>
    </source>
</evidence>
<dbReference type="Pfam" id="PF02518">
    <property type="entry name" value="HATPase_c"/>
    <property type="match status" value="1"/>
</dbReference>
<dbReference type="CDD" id="cd00075">
    <property type="entry name" value="HATPase"/>
    <property type="match status" value="1"/>
</dbReference>
<dbReference type="SUPFAM" id="SSF55785">
    <property type="entry name" value="PYP-like sensor domain (PAS domain)"/>
    <property type="match status" value="1"/>
</dbReference>
<dbReference type="InterPro" id="IPR042240">
    <property type="entry name" value="CHASE_sf"/>
</dbReference>
<dbReference type="GO" id="GO:0016020">
    <property type="term" value="C:membrane"/>
    <property type="evidence" value="ECO:0007669"/>
    <property type="project" value="UniProtKB-SubCell"/>
</dbReference>
<keyword evidence="16" id="KW-1185">Reference proteome</keyword>
<gene>
    <name evidence="15" type="ORF">HKT18_10900</name>
</gene>
<protein>
    <recommendedName>
        <fullName evidence="3">histidine kinase</fullName>
        <ecNumber evidence="3">2.7.13.3</ecNumber>
    </recommendedName>
</protein>
<reference evidence="15 16" key="1">
    <citation type="submission" date="2020-05" db="EMBL/GenBank/DDBJ databases">
        <title>Draft genome of Flavobacterium sp. IMCC34852.</title>
        <authorList>
            <person name="Song J."/>
            <person name="Cho J.-C."/>
        </authorList>
    </citation>
    <scope>NUCLEOTIDE SEQUENCE [LARGE SCALE GENOMIC DNA]</scope>
    <source>
        <strain evidence="15 16">IMCC34852</strain>
    </source>
</reference>
<comment type="subcellular location">
    <subcellularLocation>
        <location evidence="2">Membrane</location>
    </subcellularLocation>
</comment>
<dbReference type="InterPro" id="IPR036890">
    <property type="entry name" value="HATPase_C_sf"/>
</dbReference>
<dbReference type="PANTHER" id="PTHR43304:SF1">
    <property type="entry name" value="PAC DOMAIN-CONTAINING PROTEIN"/>
    <property type="match status" value="1"/>
</dbReference>
<comment type="caution">
    <text evidence="15">The sequence shown here is derived from an EMBL/GenBank/DDBJ whole genome shotgun (WGS) entry which is preliminary data.</text>
</comment>
<dbReference type="InterPro" id="IPR000700">
    <property type="entry name" value="PAS-assoc_C"/>
</dbReference>
<evidence type="ECO:0000256" key="2">
    <source>
        <dbReference type="ARBA" id="ARBA00004370"/>
    </source>
</evidence>
<evidence type="ECO:0000256" key="5">
    <source>
        <dbReference type="ARBA" id="ARBA00022679"/>
    </source>
</evidence>
<evidence type="ECO:0000256" key="7">
    <source>
        <dbReference type="ARBA" id="ARBA00022777"/>
    </source>
</evidence>
<keyword evidence="8 10" id="KW-1133">Transmembrane helix</keyword>
<dbReference type="InterPro" id="IPR052162">
    <property type="entry name" value="Sensor_kinase/Photoreceptor"/>
</dbReference>
<dbReference type="InterPro" id="IPR003594">
    <property type="entry name" value="HATPase_dom"/>
</dbReference>
<dbReference type="Pfam" id="PF13426">
    <property type="entry name" value="PAS_9"/>
    <property type="match status" value="1"/>
</dbReference>
<dbReference type="Gene3D" id="3.30.450.20">
    <property type="entry name" value="PAS domain"/>
    <property type="match status" value="1"/>
</dbReference>
<dbReference type="InterPro" id="IPR000014">
    <property type="entry name" value="PAS"/>
</dbReference>
<keyword evidence="6 10" id="KW-0812">Transmembrane</keyword>
<dbReference type="RefSeq" id="WP_171222889.1">
    <property type="nucleotide sequence ID" value="NZ_CP121446.1"/>
</dbReference>
<feature type="domain" description="CHASE" evidence="14">
    <location>
        <begin position="60"/>
        <end position="149"/>
    </location>
</feature>